<comment type="caution">
    <text evidence="1">The sequence shown here is derived from an EMBL/GenBank/DDBJ whole genome shotgun (WGS) entry which is preliminary data.</text>
</comment>
<accession>A0A0F8ZG18</accession>
<sequence>MYIAKNENEHELHIPLWMIAELRDAGAYRTYKADDTGKLVIADNDDLHTAIMLFGGAVIVLPSSSYIELTDTHLAVCWPRAPKTPKPA</sequence>
<name>A0A0F8ZG18_9ZZZZ</name>
<reference evidence="1" key="1">
    <citation type="journal article" date="2015" name="Nature">
        <title>Complex archaea that bridge the gap between prokaryotes and eukaryotes.</title>
        <authorList>
            <person name="Spang A."/>
            <person name="Saw J.H."/>
            <person name="Jorgensen S.L."/>
            <person name="Zaremba-Niedzwiedzka K."/>
            <person name="Martijn J."/>
            <person name="Lind A.E."/>
            <person name="van Eijk R."/>
            <person name="Schleper C."/>
            <person name="Guy L."/>
            <person name="Ettema T.J."/>
        </authorList>
    </citation>
    <scope>NUCLEOTIDE SEQUENCE</scope>
</reference>
<dbReference type="AlphaFoldDB" id="A0A0F8ZG18"/>
<organism evidence="1">
    <name type="scientific">marine sediment metagenome</name>
    <dbReference type="NCBI Taxonomy" id="412755"/>
    <lineage>
        <taxon>unclassified sequences</taxon>
        <taxon>metagenomes</taxon>
        <taxon>ecological metagenomes</taxon>
    </lineage>
</organism>
<evidence type="ECO:0000313" key="1">
    <source>
        <dbReference type="EMBL" id="KKK58941.1"/>
    </source>
</evidence>
<gene>
    <name evidence="1" type="ORF">LCGC14_3039360</name>
</gene>
<protein>
    <submittedName>
        <fullName evidence="1">Uncharacterized protein</fullName>
    </submittedName>
</protein>
<proteinExistence type="predicted"/>
<dbReference type="EMBL" id="LAZR01063727">
    <property type="protein sequence ID" value="KKK58941.1"/>
    <property type="molecule type" value="Genomic_DNA"/>
</dbReference>